<feature type="domain" description="ENPP1-3/EXOG-like endonuclease/phosphodiesterase" evidence="12">
    <location>
        <begin position="61"/>
        <end position="250"/>
    </location>
</feature>
<evidence type="ECO:0000256" key="9">
    <source>
        <dbReference type="PIRSR" id="PIRSR640255-2"/>
    </source>
</evidence>
<evidence type="ECO:0000259" key="12">
    <source>
        <dbReference type="SMART" id="SM00477"/>
    </source>
</evidence>
<evidence type="ECO:0000313" key="15">
    <source>
        <dbReference type="EMBL" id="CAA2139620.1"/>
    </source>
</evidence>
<dbReference type="InterPro" id="IPR020821">
    <property type="entry name" value="ENPP1-3/EXOG-like_nuc-like"/>
</dbReference>
<dbReference type="InterPro" id="IPR044925">
    <property type="entry name" value="His-Me_finger_sf"/>
</dbReference>
<feature type="chain" id="PRO_5033869982" description="Endonuclease" evidence="11">
    <location>
        <begin position="29"/>
        <end position="304"/>
    </location>
</feature>
<geneLocation type="plasmid" evidence="15">
    <name>1</name>
</geneLocation>
<dbReference type="InterPro" id="IPR040255">
    <property type="entry name" value="Non-specific_endonuclease"/>
</dbReference>
<evidence type="ECO:0000256" key="7">
    <source>
        <dbReference type="ARBA" id="ARBA00022842"/>
    </source>
</evidence>
<evidence type="ECO:0000256" key="6">
    <source>
        <dbReference type="ARBA" id="ARBA00022801"/>
    </source>
</evidence>
<sequence length="304" mass="33100">MSIPVRRNGRRSAAACLLLVGLAWPASEGEAGFACASIFANGQEPVLVNRKLARETTSLCYEAFAVLHSGVSRTPVYASELLTRASVAKARTVDRTDSFHEEDRLPNSVRARLDDYVRSGFDRGHMAPAGDMPSAAAQAESFSLANVVPQDRTLNRGLWAAIEESVRRLAVARGRLFVVTGTIYAGSTIDSLDGRVLVPTSLFKAVYDPGRREAAAYLVANRADAEWRSVPLGELTTLSGIDVFPGLVATAMDLPEPRTYSRGDTAGERPKGRMREEPGFGEWALAALHRIARRLLREVLRSIF</sequence>
<dbReference type="Pfam" id="PF01223">
    <property type="entry name" value="Endonuclease_NS"/>
    <property type="match status" value="1"/>
</dbReference>
<dbReference type="InterPro" id="IPR018524">
    <property type="entry name" value="DNA/RNA_endonuclease_AS"/>
</dbReference>
<dbReference type="EMBL" id="LR743504">
    <property type="protein sequence ID" value="CAA2104445.1"/>
    <property type="molecule type" value="Genomic_DNA"/>
</dbReference>
<evidence type="ECO:0000256" key="2">
    <source>
        <dbReference type="ARBA" id="ARBA00010052"/>
    </source>
</evidence>
<comment type="cofactor">
    <cofactor evidence="1 10">
        <name>Mg(2+)</name>
        <dbReference type="ChEBI" id="CHEBI:18420"/>
    </cofactor>
</comment>
<dbReference type="RefSeq" id="WP_056145127.1">
    <property type="nucleotide sequence ID" value="NZ_LR743510.1"/>
</dbReference>
<protein>
    <recommendedName>
        <fullName evidence="10">Endonuclease</fullName>
        <ecNumber evidence="10">3.1.30.-</ecNumber>
    </recommendedName>
</protein>
<dbReference type="InterPro" id="IPR001604">
    <property type="entry name" value="Endo_G_ENPP1-like_dom"/>
</dbReference>
<dbReference type="PANTHER" id="PTHR13966">
    <property type="entry name" value="ENDONUCLEASE RELATED"/>
    <property type="match status" value="1"/>
</dbReference>
<keyword evidence="7" id="KW-0460">Magnesium</keyword>
<dbReference type="GO" id="GO:0046872">
    <property type="term" value="F:metal ion binding"/>
    <property type="evidence" value="ECO:0007669"/>
    <property type="project" value="UniProtKB-KW"/>
</dbReference>
<feature type="domain" description="DNA/RNA non-specific endonuclease/pyrophosphatase/phosphodiesterase" evidence="13">
    <location>
        <begin position="60"/>
        <end position="250"/>
    </location>
</feature>
<keyword evidence="4 9" id="KW-0479">Metal-binding</keyword>
<keyword evidence="6 10" id="KW-0378">Hydrolase</keyword>
<evidence type="ECO:0000256" key="5">
    <source>
        <dbReference type="ARBA" id="ARBA00022759"/>
    </source>
</evidence>
<evidence type="ECO:0000256" key="10">
    <source>
        <dbReference type="RuleBase" id="RU366055"/>
    </source>
</evidence>
<evidence type="ECO:0000259" key="13">
    <source>
        <dbReference type="SMART" id="SM00892"/>
    </source>
</evidence>
<dbReference type="SMART" id="SM00892">
    <property type="entry name" value="Endonuclease_NS"/>
    <property type="match status" value="1"/>
</dbReference>
<organism evidence="15">
    <name type="scientific">Methylobacterium bullatum</name>
    <dbReference type="NCBI Taxonomy" id="570505"/>
    <lineage>
        <taxon>Bacteria</taxon>
        <taxon>Pseudomonadati</taxon>
        <taxon>Pseudomonadota</taxon>
        <taxon>Alphaproteobacteria</taxon>
        <taxon>Hyphomicrobiales</taxon>
        <taxon>Methylobacteriaceae</taxon>
        <taxon>Methylobacterium</taxon>
    </lineage>
</organism>
<comment type="similarity">
    <text evidence="2 10">Belongs to the DNA/RNA non-specific endonuclease family.</text>
</comment>
<dbReference type="EC" id="3.1.30.-" evidence="10"/>
<keyword evidence="15" id="KW-0614">Plasmid</keyword>
<keyword evidence="3 10" id="KW-0540">Nuclease</keyword>
<dbReference type="Gene3D" id="3.40.570.10">
    <property type="entry name" value="Extracellular Endonuclease, subunit A"/>
    <property type="match status" value="1"/>
</dbReference>
<dbReference type="SMART" id="SM00477">
    <property type="entry name" value="NUC"/>
    <property type="match status" value="1"/>
</dbReference>
<evidence type="ECO:0000256" key="11">
    <source>
        <dbReference type="SAM" id="SignalP"/>
    </source>
</evidence>
<evidence type="ECO:0000256" key="3">
    <source>
        <dbReference type="ARBA" id="ARBA00022722"/>
    </source>
</evidence>
<dbReference type="GO" id="GO:0003676">
    <property type="term" value="F:nucleic acid binding"/>
    <property type="evidence" value="ECO:0007669"/>
    <property type="project" value="InterPro"/>
</dbReference>
<feature type="binding site" evidence="9">
    <location>
        <position position="155"/>
    </location>
    <ligand>
        <name>Mg(2+)</name>
        <dbReference type="ChEBI" id="CHEBI:18420"/>
        <note>catalytic</note>
    </ligand>
</feature>
<keyword evidence="11" id="KW-0732">Signal</keyword>
<proteinExistence type="inferred from homology"/>
<reference evidence="15" key="1">
    <citation type="submission" date="2019-12" db="EMBL/GenBank/DDBJ databases">
        <authorList>
            <person name="Cremers G."/>
        </authorList>
    </citation>
    <scope>NUCLEOTIDE SEQUENCE</scope>
    <source>
        <strain evidence="14">Mbul1</strain>
        <strain evidence="15">Mbul2</strain>
        <plasmid evidence="15">1</plasmid>
    </source>
</reference>
<keyword evidence="5 10" id="KW-0255">Endonuclease</keyword>
<evidence type="ECO:0000256" key="8">
    <source>
        <dbReference type="PIRSR" id="PIRSR640255-1"/>
    </source>
</evidence>
<evidence type="ECO:0000256" key="4">
    <source>
        <dbReference type="ARBA" id="ARBA00022723"/>
    </source>
</evidence>
<dbReference type="SUPFAM" id="SSF54060">
    <property type="entry name" value="His-Me finger endonucleases"/>
    <property type="match status" value="1"/>
</dbReference>
<dbReference type="PROSITE" id="PS01070">
    <property type="entry name" value="NUCLEASE_NON_SPEC"/>
    <property type="match status" value="1"/>
</dbReference>
<gene>
    <name evidence="15" type="primary">nucA</name>
    <name evidence="15" type="ORF">MBLL_01712</name>
    <name evidence="14" type="ORF">MBUL_02707</name>
</gene>
<dbReference type="InterPro" id="IPR044929">
    <property type="entry name" value="DNA/RNA_non-sp_Endonuclease_sf"/>
</dbReference>
<feature type="active site" description="Proton acceptor" evidence="8">
    <location>
        <position position="125"/>
    </location>
</feature>
<dbReference type="AlphaFoldDB" id="A0A679JPJ6"/>
<dbReference type="GO" id="GO:0000014">
    <property type="term" value="F:single-stranded DNA endodeoxyribonuclease activity"/>
    <property type="evidence" value="ECO:0007669"/>
    <property type="project" value="TreeGrafter"/>
</dbReference>
<dbReference type="EMBL" id="LR743510">
    <property type="protein sequence ID" value="CAA2139620.1"/>
    <property type="molecule type" value="Genomic_DNA"/>
</dbReference>
<dbReference type="PANTHER" id="PTHR13966:SF5">
    <property type="entry name" value="ENDONUCLEASE G, MITOCHONDRIAL"/>
    <property type="match status" value="1"/>
</dbReference>
<evidence type="ECO:0000313" key="14">
    <source>
        <dbReference type="EMBL" id="CAA2104445.1"/>
    </source>
</evidence>
<feature type="signal peptide" evidence="11">
    <location>
        <begin position="1"/>
        <end position="28"/>
    </location>
</feature>
<name>A0A679JPJ6_9HYPH</name>
<dbReference type="GO" id="GO:0004521">
    <property type="term" value="F:RNA endonuclease activity"/>
    <property type="evidence" value="ECO:0007669"/>
    <property type="project" value="TreeGrafter"/>
</dbReference>
<accession>A0A679JPJ6</accession>
<evidence type="ECO:0000256" key="1">
    <source>
        <dbReference type="ARBA" id="ARBA00001946"/>
    </source>
</evidence>